<gene>
    <name evidence="2" type="ORF">NDU88_002343</name>
</gene>
<evidence type="ECO:0000313" key="3">
    <source>
        <dbReference type="Proteomes" id="UP001066276"/>
    </source>
</evidence>
<feature type="region of interest" description="Disordered" evidence="1">
    <location>
        <begin position="1"/>
        <end position="115"/>
    </location>
</feature>
<feature type="compositionally biased region" description="Basic and acidic residues" evidence="1">
    <location>
        <begin position="87"/>
        <end position="107"/>
    </location>
</feature>
<feature type="compositionally biased region" description="Basic and acidic residues" evidence="1">
    <location>
        <begin position="1"/>
        <end position="28"/>
    </location>
</feature>
<evidence type="ECO:0000313" key="2">
    <source>
        <dbReference type="EMBL" id="KAJ1149536.1"/>
    </source>
</evidence>
<organism evidence="2 3">
    <name type="scientific">Pleurodeles waltl</name>
    <name type="common">Iberian ribbed newt</name>
    <dbReference type="NCBI Taxonomy" id="8319"/>
    <lineage>
        <taxon>Eukaryota</taxon>
        <taxon>Metazoa</taxon>
        <taxon>Chordata</taxon>
        <taxon>Craniata</taxon>
        <taxon>Vertebrata</taxon>
        <taxon>Euteleostomi</taxon>
        <taxon>Amphibia</taxon>
        <taxon>Batrachia</taxon>
        <taxon>Caudata</taxon>
        <taxon>Salamandroidea</taxon>
        <taxon>Salamandridae</taxon>
        <taxon>Pleurodelinae</taxon>
        <taxon>Pleurodeles</taxon>
    </lineage>
</organism>
<accession>A0AAV7RAN7</accession>
<comment type="caution">
    <text evidence="2">The sequence shown here is derived from an EMBL/GenBank/DDBJ whole genome shotgun (WGS) entry which is preliminary data.</text>
</comment>
<dbReference type="EMBL" id="JANPWB010000009">
    <property type="protein sequence ID" value="KAJ1149536.1"/>
    <property type="molecule type" value="Genomic_DNA"/>
</dbReference>
<dbReference type="Proteomes" id="UP001066276">
    <property type="component" value="Chromosome 5"/>
</dbReference>
<dbReference type="AlphaFoldDB" id="A0AAV7RAN7"/>
<evidence type="ECO:0000256" key="1">
    <source>
        <dbReference type="SAM" id="MobiDB-lite"/>
    </source>
</evidence>
<keyword evidence="3" id="KW-1185">Reference proteome</keyword>
<sequence length="115" mass="13026">MGADPDARSPDFRVPDEVKRDDGLREREEESSDATDTRRRSEEPKNAASRHGGSETGKSELPNAETGPAERSSHQETSTHRLYKRQSRGEAETNNQRDIKEEKHTKTPNDYCKNS</sequence>
<proteinExistence type="predicted"/>
<name>A0AAV7RAN7_PLEWA</name>
<reference evidence="2" key="1">
    <citation type="journal article" date="2022" name="bioRxiv">
        <title>Sequencing and chromosome-scale assembly of the giantPleurodeles waltlgenome.</title>
        <authorList>
            <person name="Brown T."/>
            <person name="Elewa A."/>
            <person name="Iarovenko S."/>
            <person name="Subramanian E."/>
            <person name="Araus A.J."/>
            <person name="Petzold A."/>
            <person name="Susuki M."/>
            <person name="Suzuki K.-i.T."/>
            <person name="Hayashi T."/>
            <person name="Toyoda A."/>
            <person name="Oliveira C."/>
            <person name="Osipova E."/>
            <person name="Leigh N.D."/>
            <person name="Simon A."/>
            <person name="Yun M.H."/>
        </authorList>
    </citation>
    <scope>NUCLEOTIDE SEQUENCE</scope>
    <source>
        <strain evidence="2">20211129_DDA</strain>
        <tissue evidence="2">Liver</tissue>
    </source>
</reference>
<protein>
    <submittedName>
        <fullName evidence="2">Uncharacterized protein</fullName>
    </submittedName>
</protein>
<feature type="compositionally biased region" description="Basic and acidic residues" evidence="1">
    <location>
        <begin position="35"/>
        <end position="45"/>
    </location>
</feature>